<dbReference type="Ensembl" id="ENSDCDT00010057322.1">
    <property type="protein sequence ID" value="ENSDCDP00010047107.1"/>
    <property type="gene ID" value="ENSDCDG00010028254.1"/>
</dbReference>
<evidence type="ECO:0000256" key="5">
    <source>
        <dbReference type="ARBA" id="ARBA00020434"/>
    </source>
</evidence>
<keyword evidence="13" id="KW-0472">Membrane</keyword>
<dbReference type="InterPro" id="IPR005329">
    <property type="entry name" value="Sorting_nexin_N"/>
</dbReference>
<evidence type="ECO:0000256" key="12">
    <source>
        <dbReference type="ARBA" id="ARBA00023121"/>
    </source>
</evidence>
<evidence type="ECO:0000256" key="13">
    <source>
        <dbReference type="ARBA" id="ARBA00023136"/>
    </source>
</evidence>
<dbReference type="GO" id="GO:0031901">
    <property type="term" value="C:early endosome membrane"/>
    <property type="evidence" value="ECO:0007669"/>
    <property type="project" value="UniProtKB-SubCell"/>
</dbReference>
<feature type="compositionally biased region" description="Basic and acidic residues" evidence="16">
    <location>
        <begin position="153"/>
        <end position="175"/>
    </location>
</feature>
<keyword evidence="12" id="KW-0446">Lipid-binding</keyword>
<evidence type="ECO:0000256" key="7">
    <source>
        <dbReference type="ARBA" id="ARBA00022553"/>
    </source>
</evidence>
<dbReference type="GeneTree" id="ENSGT00940000155889"/>
<keyword evidence="14" id="KW-0966">Cell projection</keyword>
<feature type="region of interest" description="Disordered" evidence="16">
    <location>
        <begin position="57"/>
        <end position="121"/>
    </location>
</feature>
<dbReference type="RefSeq" id="XP_028813468.1">
    <property type="nucleotide sequence ID" value="XM_028957635.1"/>
</dbReference>
<dbReference type="GO" id="GO:0035091">
    <property type="term" value="F:phosphatidylinositol binding"/>
    <property type="evidence" value="ECO:0007669"/>
    <property type="project" value="InterPro"/>
</dbReference>
<evidence type="ECO:0000256" key="4">
    <source>
        <dbReference type="ARBA" id="ARBA00010883"/>
    </source>
</evidence>
<dbReference type="InterPro" id="IPR027267">
    <property type="entry name" value="AH/BAR_dom_sf"/>
</dbReference>
<dbReference type="PANTHER" id="PTHR10555">
    <property type="entry name" value="SORTING NEXIN"/>
    <property type="match status" value="1"/>
</dbReference>
<dbReference type="InterPro" id="IPR015404">
    <property type="entry name" value="Vps5_C"/>
</dbReference>
<dbReference type="PROSITE" id="PS50195">
    <property type="entry name" value="PX"/>
    <property type="match status" value="1"/>
</dbReference>
<organism evidence="18 19">
    <name type="scientific">Denticeps clupeoides</name>
    <name type="common">denticle herring</name>
    <dbReference type="NCBI Taxonomy" id="299321"/>
    <lineage>
        <taxon>Eukaryota</taxon>
        <taxon>Metazoa</taxon>
        <taxon>Chordata</taxon>
        <taxon>Craniata</taxon>
        <taxon>Vertebrata</taxon>
        <taxon>Euteleostomi</taxon>
        <taxon>Actinopterygii</taxon>
        <taxon>Neopterygii</taxon>
        <taxon>Teleostei</taxon>
        <taxon>Clupei</taxon>
        <taxon>Clupeiformes</taxon>
        <taxon>Denticipitoidei</taxon>
        <taxon>Denticipitidae</taxon>
        <taxon>Denticeps</taxon>
    </lineage>
</organism>
<dbReference type="InterPro" id="IPR001683">
    <property type="entry name" value="PX_dom"/>
</dbReference>
<feature type="region of interest" description="Disordered" evidence="16">
    <location>
        <begin position="1"/>
        <end position="42"/>
    </location>
</feature>
<comment type="subcellular location">
    <subcellularLocation>
        <location evidence="2">Cell projection</location>
        <location evidence="2">Lamellipodium</location>
    </subcellularLocation>
    <subcellularLocation>
        <location evidence="1">Early endosome membrane</location>
        <topology evidence="1">Peripheral membrane protein</topology>
        <orientation evidence="1">Cytoplasmic side</orientation>
    </subcellularLocation>
    <subcellularLocation>
        <location evidence="3">Golgi apparatus</location>
        <location evidence="3">trans-Golgi network membrane</location>
        <topology evidence="3">Peripheral membrane protein</topology>
        <orientation evidence="3">Cytoplasmic side</orientation>
    </subcellularLocation>
</comment>
<evidence type="ECO:0000256" key="9">
    <source>
        <dbReference type="ARBA" id="ARBA00022927"/>
    </source>
</evidence>
<evidence type="ECO:0000256" key="10">
    <source>
        <dbReference type="ARBA" id="ARBA00022990"/>
    </source>
</evidence>
<dbReference type="GO" id="GO:0005829">
    <property type="term" value="C:cytosol"/>
    <property type="evidence" value="ECO:0007669"/>
    <property type="project" value="GOC"/>
</dbReference>
<reference evidence="18 19" key="1">
    <citation type="submission" date="2020-06" db="EMBL/GenBank/DDBJ databases">
        <authorList>
            <consortium name="Wellcome Sanger Institute Data Sharing"/>
        </authorList>
    </citation>
    <scope>NUCLEOTIDE SEQUENCE [LARGE SCALE GENOMIC DNA]</scope>
</reference>
<dbReference type="GO" id="GO:0005794">
    <property type="term" value="C:Golgi apparatus"/>
    <property type="evidence" value="ECO:0007669"/>
    <property type="project" value="UniProtKB-SubCell"/>
</dbReference>
<dbReference type="Pfam" id="PF00787">
    <property type="entry name" value="PX"/>
    <property type="match status" value="1"/>
</dbReference>
<keyword evidence="19" id="KW-1185">Reference proteome</keyword>
<dbReference type="Proteomes" id="UP000694580">
    <property type="component" value="Chromosome 17"/>
</dbReference>
<dbReference type="AlphaFoldDB" id="A0AAY4DNJ9"/>
<dbReference type="FunFam" id="3.30.1520.10:FF:000015">
    <property type="entry name" value="Sorting nexin 1"/>
    <property type="match status" value="1"/>
</dbReference>
<sequence length="719" mass="79937">MKMAASSERSPPPFPDAEDQESEPALRDEDSDEGADIFLGTNPLEAMADSTFSASDVLSDLPNDLLGEPPSAVFGDPLSNISKQESTSNPAKQSSKLPSDVPCDIFDPLHGTGMEPKDDGKNASLIDIVINPVTSAKDNLPVDDLLSQPEIDIPAKTKTEQPAELRSEERPKDEPLSVASSKPKKDLFEDSPEDLFSELPKTKAKTKPQMDLFGDSSPDLFMDAKAAADTGPGRNAPADLFSEESVATTTSKSAKSNISANSIVTANSKANGVHSDEEEQDIFAEATVELSLDSPHNNRKTLDTTKPSEPASSLSAAAGSSKAQAKTLEELEEEESEDKFELNISITNPEKVGDGMNAYMAYKVSTQTTLPMFRSKTFTVRRRFSDFLGLYEKLSEKHSQNGYIVPPPPEKSLLGMTKVKVGKDDPSSGEFVERRRASLERYLQRVVCHPSLLQDPDVREFLEREELPRAVNTQALSGAGFLKMINKATDAVSKMTIKMNESDVWFEEKLQEVESEDQQLRKLHAVVDSLVSHRKELSVNTAVFAKSVAMLGSSEDNTALSRALSQLAELEDKIEQLHQEQAGNDFFVFTELLADYIRLLGAVRGSFDQRMKSWQRWQDAQTTLQKKREAEAKLLWANKPDKLQQAKDEIAEWEGKVTQYEREFERVSATVRKEVIRFEKEKARDFKKQIIKYLESLLQSQQQLIKYWEAFLPEAKAIA</sequence>
<dbReference type="GeneID" id="114766636"/>
<keyword evidence="10" id="KW-0007">Acetylation</keyword>
<feature type="compositionally biased region" description="Low complexity" evidence="16">
    <location>
        <begin position="308"/>
        <end position="325"/>
    </location>
</feature>
<keyword evidence="11" id="KW-0333">Golgi apparatus</keyword>
<feature type="domain" description="PX" evidence="17">
    <location>
        <begin position="340"/>
        <end position="469"/>
    </location>
</feature>
<dbReference type="FunFam" id="1.20.1270.60:FF:000012">
    <property type="entry name" value="Sorting nexin 2"/>
    <property type="match status" value="1"/>
</dbReference>
<dbReference type="GO" id="GO:0034498">
    <property type="term" value="P:early endosome to Golgi transport"/>
    <property type="evidence" value="ECO:0007669"/>
    <property type="project" value="TreeGrafter"/>
</dbReference>
<feature type="region of interest" description="Disordered" evidence="16">
    <location>
        <begin position="291"/>
        <end position="326"/>
    </location>
</feature>
<dbReference type="SUPFAM" id="SSF103657">
    <property type="entry name" value="BAR/IMD domain-like"/>
    <property type="match status" value="1"/>
</dbReference>
<dbReference type="GO" id="GO:0006886">
    <property type="term" value="P:intracellular protein transport"/>
    <property type="evidence" value="ECO:0007669"/>
    <property type="project" value="InterPro"/>
</dbReference>
<dbReference type="Pfam" id="PF03700">
    <property type="entry name" value="Sorting_nexin"/>
    <property type="match status" value="1"/>
</dbReference>
<keyword evidence="7" id="KW-0597">Phosphoprotein</keyword>
<evidence type="ECO:0000256" key="11">
    <source>
        <dbReference type="ARBA" id="ARBA00023034"/>
    </source>
</evidence>
<dbReference type="SUPFAM" id="SSF64268">
    <property type="entry name" value="PX domain"/>
    <property type="match status" value="1"/>
</dbReference>
<evidence type="ECO:0000256" key="16">
    <source>
        <dbReference type="SAM" id="MobiDB-lite"/>
    </source>
</evidence>
<evidence type="ECO:0000256" key="6">
    <source>
        <dbReference type="ARBA" id="ARBA00022448"/>
    </source>
</evidence>
<keyword evidence="6" id="KW-0813">Transport</keyword>
<reference evidence="18" key="3">
    <citation type="submission" date="2025-09" db="UniProtKB">
        <authorList>
            <consortium name="Ensembl"/>
        </authorList>
    </citation>
    <scope>IDENTIFICATION</scope>
</reference>
<dbReference type="SMART" id="SM00312">
    <property type="entry name" value="PX"/>
    <property type="match status" value="1"/>
</dbReference>
<evidence type="ECO:0000256" key="14">
    <source>
        <dbReference type="ARBA" id="ARBA00023273"/>
    </source>
</evidence>
<evidence type="ECO:0000256" key="8">
    <source>
        <dbReference type="ARBA" id="ARBA00022753"/>
    </source>
</evidence>
<evidence type="ECO:0000259" key="17">
    <source>
        <dbReference type="PROSITE" id="PS50195"/>
    </source>
</evidence>
<protein>
    <recommendedName>
        <fullName evidence="5">Sorting nexin-1</fullName>
    </recommendedName>
</protein>
<dbReference type="PANTHER" id="PTHR10555:SF129">
    <property type="entry name" value="SORTING NEXIN-1"/>
    <property type="match status" value="1"/>
</dbReference>
<comment type="similarity">
    <text evidence="4">Belongs to the sorting nexin family.</text>
</comment>
<evidence type="ECO:0000256" key="3">
    <source>
        <dbReference type="ARBA" id="ARBA00004546"/>
    </source>
</evidence>
<dbReference type="GO" id="GO:0030027">
    <property type="term" value="C:lamellipodium"/>
    <property type="evidence" value="ECO:0007669"/>
    <property type="project" value="UniProtKB-SubCell"/>
</dbReference>
<evidence type="ECO:0000256" key="2">
    <source>
        <dbReference type="ARBA" id="ARBA00004510"/>
    </source>
</evidence>
<dbReference type="InterPro" id="IPR036871">
    <property type="entry name" value="PX_dom_sf"/>
</dbReference>
<feature type="region of interest" description="Disordered" evidence="16">
    <location>
        <begin position="137"/>
        <end position="218"/>
    </location>
</feature>
<evidence type="ECO:0000313" key="18">
    <source>
        <dbReference type="Ensembl" id="ENSDCDP00010047107.1"/>
    </source>
</evidence>
<gene>
    <name evidence="18" type="primary">snx1a</name>
</gene>
<evidence type="ECO:0000256" key="15">
    <source>
        <dbReference type="SAM" id="Coils"/>
    </source>
</evidence>
<feature type="coiled-coil region" evidence="15">
    <location>
        <begin position="643"/>
        <end position="670"/>
    </location>
</feature>
<evidence type="ECO:0000256" key="1">
    <source>
        <dbReference type="ARBA" id="ARBA00004469"/>
    </source>
</evidence>
<proteinExistence type="inferred from homology"/>
<keyword evidence="9" id="KW-0653">Protein transport</keyword>
<dbReference type="Gene3D" id="3.30.1520.10">
    <property type="entry name" value="Phox-like domain"/>
    <property type="match status" value="1"/>
</dbReference>
<name>A0AAY4DNJ9_9TELE</name>
<dbReference type="Gene3D" id="1.20.1270.60">
    <property type="entry name" value="Arfaptin homology (AH) domain/BAR domain"/>
    <property type="match status" value="1"/>
</dbReference>
<feature type="compositionally biased region" description="Polar residues" evidence="16">
    <location>
        <begin position="79"/>
        <end position="97"/>
    </location>
</feature>
<keyword evidence="8" id="KW-0967">Endosome</keyword>
<evidence type="ECO:0000313" key="19">
    <source>
        <dbReference type="Proteomes" id="UP000694580"/>
    </source>
</evidence>
<dbReference type="Pfam" id="PF09325">
    <property type="entry name" value="Vps5"/>
    <property type="match status" value="1"/>
</dbReference>
<keyword evidence="15" id="KW-0175">Coiled coil</keyword>
<accession>A0AAY4DNJ9</accession>
<reference evidence="18" key="2">
    <citation type="submission" date="2025-08" db="UniProtKB">
        <authorList>
            <consortium name="Ensembl"/>
        </authorList>
    </citation>
    <scope>IDENTIFICATION</scope>
</reference>